<dbReference type="SUPFAM" id="SSF52540">
    <property type="entry name" value="P-loop containing nucleoside triphosphate hydrolases"/>
    <property type="match status" value="1"/>
</dbReference>
<dbReference type="InterPro" id="IPR027417">
    <property type="entry name" value="P-loop_NTPase"/>
</dbReference>
<evidence type="ECO:0000259" key="1">
    <source>
        <dbReference type="Pfam" id="PF01926"/>
    </source>
</evidence>
<evidence type="ECO:0000313" key="3">
    <source>
        <dbReference type="Proteomes" id="UP001172102"/>
    </source>
</evidence>
<organism evidence="2 3">
    <name type="scientific">Lasiosphaeris hirsuta</name>
    <dbReference type="NCBI Taxonomy" id="260670"/>
    <lineage>
        <taxon>Eukaryota</taxon>
        <taxon>Fungi</taxon>
        <taxon>Dikarya</taxon>
        <taxon>Ascomycota</taxon>
        <taxon>Pezizomycotina</taxon>
        <taxon>Sordariomycetes</taxon>
        <taxon>Sordariomycetidae</taxon>
        <taxon>Sordariales</taxon>
        <taxon>Lasiosphaeriaceae</taxon>
        <taxon>Lasiosphaeris</taxon>
    </lineage>
</organism>
<dbReference type="InterPro" id="IPR006073">
    <property type="entry name" value="GTP-bd"/>
</dbReference>
<evidence type="ECO:0000313" key="2">
    <source>
        <dbReference type="EMBL" id="KAK0725546.1"/>
    </source>
</evidence>
<feature type="domain" description="G" evidence="1">
    <location>
        <begin position="50"/>
        <end position="117"/>
    </location>
</feature>
<keyword evidence="3" id="KW-1185">Reference proteome</keyword>
<dbReference type="Pfam" id="PF01926">
    <property type="entry name" value="MMR_HSR1"/>
    <property type="match status" value="1"/>
</dbReference>
<dbReference type="GO" id="GO:0005525">
    <property type="term" value="F:GTP binding"/>
    <property type="evidence" value="ECO:0007669"/>
    <property type="project" value="InterPro"/>
</dbReference>
<gene>
    <name evidence="2" type="ORF">B0H67DRAFT_570819</name>
</gene>
<dbReference type="CDD" id="cd00882">
    <property type="entry name" value="Ras_like_GTPase"/>
    <property type="match status" value="1"/>
</dbReference>
<proteinExistence type="predicted"/>
<dbReference type="Gene3D" id="3.40.50.300">
    <property type="entry name" value="P-loop containing nucleotide triphosphate hydrolases"/>
    <property type="match status" value="1"/>
</dbReference>
<name>A0AA40B0R7_9PEZI</name>
<dbReference type="Proteomes" id="UP001172102">
    <property type="component" value="Unassembled WGS sequence"/>
</dbReference>
<reference evidence="2" key="1">
    <citation type="submission" date="2023-06" db="EMBL/GenBank/DDBJ databases">
        <title>Genome-scale phylogeny and comparative genomics of the fungal order Sordariales.</title>
        <authorList>
            <consortium name="Lawrence Berkeley National Laboratory"/>
            <person name="Hensen N."/>
            <person name="Bonometti L."/>
            <person name="Westerberg I."/>
            <person name="Brannstrom I.O."/>
            <person name="Guillou S."/>
            <person name="Cros-Aarteil S."/>
            <person name="Calhoun S."/>
            <person name="Haridas S."/>
            <person name="Kuo A."/>
            <person name="Mondo S."/>
            <person name="Pangilinan J."/>
            <person name="Riley R."/>
            <person name="Labutti K."/>
            <person name="Andreopoulos B."/>
            <person name="Lipzen A."/>
            <person name="Chen C."/>
            <person name="Yanf M."/>
            <person name="Daum C."/>
            <person name="Ng V."/>
            <person name="Clum A."/>
            <person name="Steindorff A."/>
            <person name="Ohm R."/>
            <person name="Martin F."/>
            <person name="Silar P."/>
            <person name="Natvig D."/>
            <person name="Lalanne C."/>
            <person name="Gautier V."/>
            <person name="Ament-Velasquez S.L."/>
            <person name="Kruys A."/>
            <person name="Hutchinson M.I."/>
            <person name="Powell A.J."/>
            <person name="Barry K."/>
            <person name="Miller A.N."/>
            <person name="Grigoriev I.V."/>
            <person name="Debuchy R."/>
            <person name="Gladieux P."/>
            <person name="Thoren M.H."/>
            <person name="Johannesson H."/>
        </authorList>
    </citation>
    <scope>NUCLEOTIDE SEQUENCE</scope>
    <source>
        <strain evidence="2">SMH4607-1</strain>
    </source>
</reference>
<dbReference type="EMBL" id="JAUKUA010000002">
    <property type="protein sequence ID" value="KAK0725546.1"/>
    <property type="molecule type" value="Genomic_DNA"/>
</dbReference>
<protein>
    <recommendedName>
        <fullName evidence="1">G domain-containing protein</fullName>
    </recommendedName>
</protein>
<comment type="caution">
    <text evidence="2">The sequence shown here is derived from an EMBL/GenBank/DDBJ whole genome shotgun (WGS) entry which is preliminary data.</text>
</comment>
<sequence length="377" mass="42508">MQSILPFILESTLRTSLKQQQFLNPFADISHPTCTGRFRLPLMVSSSVVILLIGLHGTGKSTFTKAATGHDVELGKGLVETTKKCGRYTFERKVNGSSRQFTIIDTPGLADRKSTDENLKILQDIANELRELGQEQVSGVIYFHSIESPKFDGIHKDNICVLKAICGKAFFSRVAFVTTRWNFISKEAYRLHESKHRQFEKEFQSLLPGTPPTFKFLTDGKSHIPLLEYLAGLNSPDHQLQFARELELYMSQHRKSKKSEVKKSEVKKTTRHLHVSIESSFALNTHYLSIMKITVCVFHLGTWNPSRLLTISVYAFFLRVAGALGGRRVTARVEGDAHKCPYFLPTEVMKRNGMVDGDEIQQEEYVSPILSIAEGVA</sequence>
<dbReference type="AlphaFoldDB" id="A0AA40B0R7"/>
<accession>A0AA40B0R7</accession>